<dbReference type="InterPro" id="IPR029751">
    <property type="entry name" value="Ribosomal_L25_dom"/>
</dbReference>
<evidence type="ECO:0000256" key="4">
    <source>
        <dbReference type="ARBA" id="ARBA00023274"/>
    </source>
</evidence>
<dbReference type="Gene3D" id="2.170.120.20">
    <property type="entry name" value="Ribosomal protein L25, beta domain"/>
    <property type="match status" value="1"/>
</dbReference>
<dbReference type="InterPro" id="IPR020057">
    <property type="entry name" value="Ribosomal_bL25_b-dom"/>
</dbReference>
<feature type="domain" description="Large ribosomal subunit protein bL25 beta" evidence="7">
    <location>
        <begin position="100"/>
        <end position="184"/>
    </location>
</feature>
<evidence type="ECO:0000313" key="9">
    <source>
        <dbReference type="Proteomes" id="UP000033930"/>
    </source>
</evidence>
<comment type="function">
    <text evidence="5">This is one of the proteins that binds to the 5S RNA in the ribosome where it forms part of the central protuberance.</text>
</comment>
<evidence type="ECO:0000256" key="5">
    <source>
        <dbReference type="HAMAP-Rule" id="MF_01334"/>
    </source>
</evidence>
<dbReference type="NCBIfam" id="TIGR00731">
    <property type="entry name" value="bL25_bact_ctc"/>
    <property type="match status" value="1"/>
</dbReference>
<reference evidence="8 9" key="1">
    <citation type="journal article" date="2015" name="Nature">
        <title>rRNA introns, odd ribosomes, and small enigmatic genomes across a large radiation of phyla.</title>
        <authorList>
            <person name="Brown C.T."/>
            <person name="Hug L.A."/>
            <person name="Thomas B.C."/>
            <person name="Sharon I."/>
            <person name="Castelle C.J."/>
            <person name="Singh A."/>
            <person name="Wilkins M.J."/>
            <person name="Williams K.H."/>
            <person name="Banfield J.F."/>
        </authorList>
    </citation>
    <scope>NUCLEOTIDE SEQUENCE [LARGE SCALE GENOMIC DNA]</scope>
</reference>
<evidence type="ECO:0000256" key="1">
    <source>
        <dbReference type="ARBA" id="ARBA00022730"/>
    </source>
</evidence>
<dbReference type="GO" id="GO:0003735">
    <property type="term" value="F:structural constituent of ribosome"/>
    <property type="evidence" value="ECO:0007669"/>
    <property type="project" value="InterPro"/>
</dbReference>
<proteinExistence type="inferred from homology"/>
<dbReference type="GO" id="GO:0022625">
    <property type="term" value="C:cytosolic large ribosomal subunit"/>
    <property type="evidence" value="ECO:0007669"/>
    <property type="project" value="TreeGrafter"/>
</dbReference>
<dbReference type="InterPro" id="IPR020930">
    <property type="entry name" value="Ribosomal_uL5_bac-type"/>
</dbReference>
<dbReference type="InterPro" id="IPR011035">
    <property type="entry name" value="Ribosomal_bL25/Gln-tRNA_synth"/>
</dbReference>
<comment type="subunit">
    <text evidence="5">Part of the 50S ribosomal subunit; part of the 5S rRNA/L5/L18/L25 subcomplex. Contacts the 5S rRNA. Binds to the 5S rRNA independently of L5 and L18.</text>
</comment>
<feature type="domain" description="Large ribosomal subunit protein bL25 L25" evidence="6">
    <location>
        <begin position="7"/>
        <end position="92"/>
    </location>
</feature>
<dbReference type="EMBL" id="LCAW01000003">
    <property type="protein sequence ID" value="KKR99773.1"/>
    <property type="molecule type" value="Genomic_DNA"/>
</dbReference>
<dbReference type="InterPro" id="IPR001021">
    <property type="entry name" value="Ribosomal_bL25_long"/>
</dbReference>
<dbReference type="CDD" id="cd00495">
    <property type="entry name" value="Ribosomal_L25_TL5_CTC"/>
    <property type="match status" value="1"/>
</dbReference>
<evidence type="ECO:0000313" key="8">
    <source>
        <dbReference type="EMBL" id="KKR99773.1"/>
    </source>
</evidence>
<evidence type="ECO:0000259" key="6">
    <source>
        <dbReference type="Pfam" id="PF01386"/>
    </source>
</evidence>
<comment type="similarity">
    <text evidence="5">Belongs to the bacterial ribosomal protein bL25 family. CTC subfamily.</text>
</comment>
<dbReference type="InterPro" id="IPR020056">
    <property type="entry name" value="Rbsml_bL25/Gln-tRNA_synth_N"/>
</dbReference>
<evidence type="ECO:0000259" key="7">
    <source>
        <dbReference type="Pfam" id="PF14693"/>
    </source>
</evidence>
<dbReference type="Pfam" id="PF14693">
    <property type="entry name" value="Ribosomal_TL5_C"/>
    <property type="match status" value="1"/>
</dbReference>
<comment type="caution">
    <text evidence="8">The sequence shown here is derived from an EMBL/GenBank/DDBJ whole genome shotgun (WGS) entry which is preliminary data.</text>
</comment>
<keyword evidence="3 5" id="KW-0689">Ribosomal protein</keyword>
<keyword evidence="1 5" id="KW-0699">rRNA-binding</keyword>
<dbReference type="InterPro" id="IPR037121">
    <property type="entry name" value="Ribosomal_bL25_C"/>
</dbReference>
<name>A0A0G0VG38_9BACT</name>
<keyword evidence="4 5" id="KW-0687">Ribonucleoprotein</keyword>
<dbReference type="Proteomes" id="UP000033930">
    <property type="component" value="Unassembled WGS sequence"/>
</dbReference>
<dbReference type="Pfam" id="PF01386">
    <property type="entry name" value="Ribosomal_L25p"/>
    <property type="match status" value="1"/>
</dbReference>
<dbReference type="AlphaFoldDB" id="A0A0G0VG38"/>
<evidence type="ECO:0000256" key="2">
    <source>
        <dbReference type="ARBA" id="ARBA00022884"/>
    </source>
</evidence>
<organism evidence="8 9">
    <name type="scientific">Candidatus Uhrbacteria bacterium GW2011_GWC1_41_20</name>
    <dbReference type="NCBI Taxonomy" id="1618983"/>
    <lineage>
        <taxon>Bacteria</taxon>
        <taxon>Candidatus Uhriibacteriota</taxon>
    </lineage>
</organism>
<dbReference type="GO" id="GO:0006412">
    <property type="term" value="P:translation"/>
    <property type="evidence" value="ECO:0007669"/>
    <property type="project" value="UniProtKB-UniRule"/>
</dbReference>
<dbReference type="Gene3D" id="2.40.240.10">
    <property type="entry name" value="Ribosomal Protein L25, Chain P"/>
    <property type="match status" value="1"/>
</dbReference>
<accession>A0A0G0VG38</accession>
<sequence>MAEIISLSAQARDLKGRKTEHLRAENLVPAVMYGFETEPANVQLNRGDFGRAYQKAGESTVVELDIDGTKNLVLIQEVQYNPITDDVTHVDFRRINMNEKIEAMISIKLTGISPAVKDLGGTLVHSLEEVEVLALPAALVREFIMDISSLATFNDVLRVSDIIVPEGIEILTDKEDTIASIQEPVSEEELLAQEAATTEAIENVAKQEEELAKAKEEEKSKEPKK</sequence>
<evidence type="ECO:0000256" key="3">
    <source>
        <dbReference type="ARBA" id="ARBA00022980"/>
    </source>
</evidence>
<protein>
    <recommendedName>
        <fullName evidence="5">Large ribosomal subunit protein bL25</fullName>
    </recommendedName>
    <alternativeName>
        <fullName evidence="5">General stress protein CTC</fullName>
    </alternativeName>
</protein>
<dbReference type="PANTHER" id="PTHR33284:SF1">
    <property type="entry name" value="RIBOSOMAL PROTEIN L25_GLN-TRNA SYNTHETASE, ANTI-CODON-BINDING DOMAIN-CONTAINING PROTEIN"/>
    <property type="match status" value="1"/>
</dbReference>
<dbReference type="PANTHER" id="PTHR33284">
    <property type="entry name" value="RIBOSOMAL PROTEIN L25/GLN-TRNA SYNTHETASE, ANTI-CODON-BINDING DOMAIN-CONTAINING PROTEIN"/>
    <property type="match status" value="1"/>
</dbReference>
<dbReference type="SUPFAM" id="SSF50715">
    <property type="entry name" value="Ribosomal protein L25-like"/>
    <property type="match status" value="1"/>
</dbReference>
<keyword evidence="2 5" id="KW-0694">RNA-binding</keyword>
<dbReference type="GO" id="GO:0008097">
    <property type="term" value="F:5S rRNA binding"/>
    <property type="evidence" value="ECO:0007669"/>
    <property type="project" value="InterPro"/>
</dbReference>
<gene>
    <name evidence="5" type="primary">rplY</name>
    <name evidence="5" type="synonym">ctc</name>
    <name evidence="8" type="ORF">UU50_C0003G0078</name>
</gene>
<dbReference type="HAMAP" id="MF_01334">
    <property type="entry name" value="Ribosomal_bL25_CTC"/>
    <property type="match status" value="1"/>
</dbReference>